<evidence type="ECO:0000256" key="8">
    <source>
        <dbReference type="ARBA" id="ARBA00023163"/>
    </source>
</evidence>
<feature type="compositionally biased region" description="Polar residues" evidence="11">
    <location>
        <begin position="254"/>
        <end position="282"/>
    </location>
</feature>
<evidence type="ECO:0000256" key="7">
    <source>
        <dbReference type="ARBA" id="ARBA00023015"/>
    </source>
</evidence>
<feature type="region of interest" description="Disordered" evidence="11">
    <location>
        <begin position="921"/>
        <end position="944"/>
    </location>
</feature>
<name>A0AAV6U4X2_9ARAC</name>
<dbReference type="SUPFAM" id="SSF103637">
    <property type="entry name" value="CCHHC domain"/>
    <property type="match status" value="6"/>
</dbReference>
<dbReference type="InterPro" id="IPR036060">
    <property type="entry name" value="Znf_C2H2C_sf"/>
</dbReference>
<keyword evidence="10" id="KW-0175">Coiled coil</keyword>
<dbReference type="GO" id="GO:0000981">
    <property type="term" value="F:DNA-binding transcription factor activity, RNA polymerase II-specific"/>
    <property type="evidence" value="ECO:0007669"/>
    <property type="project" value="TreeGrafter"/>
</dbReference>
<feature type="compositionally biased region" description="Low complexity" evidence="11">
    <location>
        <begin position="798"/>
        <end position="807"/>
    </location>
</feature>
<feature type="compositionally biased region" description="Basic and acidic residues" evidence="11">
    <location>
        <begin position="125"/>
        <end position="136"/>
    </location>
</feature>
<dbReference type="GO" id="GO:0000978">
    <property type="term" value="F:RNA polymerase II cis-regulatory region sequence-specific DNA binding"/>
    <property type="evidence" value="ECO:0007669"/>
    <property type="project" value="TreeGrafter"/>
</dbReference>
<dbReference type="GO" id="GO:0005634">
    <property type="term" value="C:nucleus"/>
    <property type="evidence" value="ECO:0007669"/>
    <property type="project" value="UniProtKB-SubCell"/>
</dbReference>
<feature type="compositionally biased region" description="Polar residues" evidence="11">
    <location>
        <begin position="169"/>
        <end position="179"/>
    </location>
</feature>
<feature type="compositionally biased region" description="Polar residues" evidence="11">
    <location>
        <begin position="187"/>
        <end position="198"/>
    </location>
</feature>
<feature type="region of interest" description="Disordered" evidence="11">
    <location>
        <begin position="59"/>
        <end position="385"/>
    </location>
</feature>
<dbReference type="PANTHER" id="PTHR10816:SF15">
    <property type="entry name" value="MYELIN TRANSCRIPTION FACTOR 1-LIKE PROTEIN"/>
    <property type="match status" value="1"/>
</dbReference>
<feature type="compositionally biased region" description="Polar residues" evidence="11">
    <location>
        <begin position="715"/>
        <end position="726"/>
    </location>
</feature>
<feature type="compositionally biased region" description="Acidic residues" evidence="11">
    <location>
        <begin position="830"/>
        <end position="841"/>
    </location>
</feature>
<feature type="compositionally biased region" description="Polar residues" evidence="11">
    <location>
        <begin position="863"/>
        <end position="872"/>
    </location>
</feature>
<evidence type="ECO:0000256" key="3">
    <source>
        <dbReference type="ARBA" id="ARBA00022723"/>
    </source>
</evidence>
<evidence type="ECO:0000256" key="9">
    <source>
        <dbReference type="ARBA" id="ARBA00023242"/>
    </source>
</evidence>
<evidence type="ECO:0000256" key="6">
    <source>
        <dbReference type="ARBA" id="ARBA00022833"/>
    </source>
</evidence>
<organism evidence="12 13">
    <name type="scientific">Oedothorax gibbosus</name>
    <dbReference type="NCBI Taxonomy" id="931172"/>
    <lineage>
        <taxon>Eukaryota</taxon>
        <taxon>Metazoa</taxon>
        <taxon>Ecdysozoa</taxon>
        <taxon>Arthropoda</taxon>
        <taxon>Chelicerata</taxon>
        <taxon>Arachnida</taxon>
        <taxon>Araneae</taxon>
        <taxon>Araneomorphae</taxon>
        <taxon>Entelegynae</taxon>
        <taxon>Araneoidea</taxon>
        <taxon>Linyphiidae</taxon>
        <taxon>Erigoninae</taxon>
        <taxon>Oedothorax</taxon>
    </lineage>
</organism>
<feature type="compositionally biased region" description="Low complexity" evidence="11">
    <location>
        <begin position="846"/>
        <end position="862"/>
    </location>
</feature>
<feature type="compositionally biased region" description="Low complexity" evidence="11">
    <location>
        <begin position="206"/>
        <end position="225"/>
    </location>
</feature>
<evidence type="ECO:0000256" key="2">
    <source>
        <dbReference type="ARBA" id="ARBA00010194"/>
    </source>
</evidence>
<feature type="region of interest" description="Disordered" evidence="11">
    <location>
        <begin position="1"/>
        <end position="25"/>
    </location>
</feature>
<keyword evidence="8" id="KW-0804">Transcription</keyword>
<reference evidence="12 13" key="1">
    <citation type="journal article" date="2022" name="Nat. Ecol. Evol.">
        <title>A masculinizing supergene underlies an exaggerated male reproductive morph in a spider.</title>
        <authorList>
            <person name="Hendrickx F."/>
            <person name="De Corte Z."/>
            <person name="Sonet G."/>
            <person name="Van Belleghem S.M."/>
            <person name="Kostlbacher S."/>
            <person name="Vangestel C."/>
        </authorList>
    </citation>
    <scope>NUCLEOTIDE SEQUENCE [LARGE SCALE GENOMIC DNA]</scope>
    <source>
        <strain evidence="12">W744_W776</strain>
    </source>
</reference>
<feature type="compositionally biased region" description="Polar residues" evidence="11">
    <location>
        <begin position="932"/>
        <end position="944"/>
    </location>
</feature>
<comment type="similarity">
    <text evidence="2">Belongs to the MYT1 family.</text>
</comment>
<dbReference type="InterPro" id="IPR002515">
    <property type="entry name" value="Znf_C2H2C"/>
</dbReference>
<evidence type="ECO:0000256" key="10">
    <source>
        <dbReference type="SAM" id="Coils"/>
    </source>
</evidence>
<feature type="coiled-coil region" evidence="10">
    <location>
        <begin position="1733"/>
        <end position="1785"/>
    </location>
</feature>
<feature type="compositionally biased region" description="Basic and acidic residues" evidence="11">
    <location>
        <begin position="288"/>
        <end position="300"/>
    </location>
</feature>
<evidence type="ECO:0000256" key="5">
    <source>
        <dbReference type="ARBA" id="ARBA00022771"/>
    </source>
</evidence>
<feature type="compositionally biased region" description="Acidic residues" evidence="11">
    <location>
        <begin position="231"/>
        <end position="240"/>
    </location>
</feature>
<keyword evidence="5" id="KW-0863">Zinc-finger</keyword>
<dbReference type="Proteomes" id="UP000827092">
    <property type="component" value="Unassembled WGS sequence"/>
</dbReference>
<evidence type="ECO:0000313" key="12">
    <source>
        <dbReference type="EMBL" id="KAG8178883.1"/>
    </source>
</evidence>
<feature type="compositionally biased region" description="Polar residues" evidence="11">
    <location>
        <begin position="10"/>
        <end position="22"/>
    </location>
</feature>
<feature type="region of interest" description="Disordered" evidence="11">
    <location>
        <begin position="1155"/>
        <end position="1176"/>
    </location>
</feature>
<sequence length="1867" mass="201774">MSKVDDSRPNTRSRGPAGSSQEAICCPTRGCDGSGHINGKFTKHRTVAGCPMAAKKRKLLDNTSHDVAKTRRSEHRSVERTKGAEVQKEEKKQPTNGRTDNKVTRRINGLRKDKAKNAPTSFAKENGEKRSRKIQETTRSAASSPVVNSRKTQNSAKDDDSPKLKEFTNNKNVASPQQGKSKENDSKATLQKKSNVLQGENKKCKSGANNNSASSSSTPSSIPKGIKYEMEDPEDSDSEDCSTNAKSESVMKNGESTDLPSSSVCPSNNKSKNDDSITTNAQKKAKVIKNEDQTEPKALKTENGTVESKLQITNSSNSTHKQSKQPPSPAKKKEPVKKDVKPCEKKSVTKEEPVKLKCPSVQATEENKPVKENGTLSTDQKQPVQTTLPKPMQTQFAKQETIFGVPVSKGPNSNVNLQRNEFQIRQLNNSYPGAQQKNNNSRTGQYVTSFTAVCMNSNQNLQVVKGCQGVKPPGDQNLQVMKGSQGVKPAGDKNLQGVKGCQGIKPAGDQNLQGVKGFQGVKPTETYNKIHVDKNQLVVVKKDSNNPQNNTFLNRISSENKTSVNSILPKQTVYSVTTSAPAGKQVTNFRTSNCNVFRFSQVDIRPENKPMVNQQQCLLRNPTPVRFYNTKEAFSNIPGGLNSANTSEKAVETSTEKSHFGSIFDKKSPEIPVSQSINACHRTPVQPIPKRFEIRNSIEVSSGQGMNFEIRKQDNPNSNFTNNKSETVPPKEEPLKSKEYDVENLMKIEAECANILAASFGTQPLEPEMICYRRPISPTDSDKYASAESSPSPPTSSPSPSSRSPSPLSSPPSSPPRVDVAVGDSNPRPDEDDFLLAEEEGGGGREVSTTSTNTDFTSSESTQVSAPMSPTNQSLVQPVSCVGPPLPCISRFPPKYEVHPASSYEEHLLPLPDDDNPLVIDEGGDTKDSAAESPTHNGATSSISFHGETSSLMMNSACLEALTDDISMGSHSDGSPKDSKCPTPGCNGIGHSTGLYSHHRSLSGCPRKDKITPEILAMHETILKCPTPGCTGKGHVNSNRNSHRSLSGCPIAAMEKMVHKEHKLTQAKTASTTTITQCQASLTSEGGVLRPMCFVKQLEVQEYKFTPFAPRTTTTLSSNKLELDKFSVKAPSEFAAFDVYRPIAPKPKASTVVKTEATSEDAAPQPTSLLPQRPTPIVVKPKPQPGTAFKQFSVESSAINLSTKGDNVMDLSSPRPSHTLDLSATTRCPTGPICTSSLSGGTILHPTPQRPTVLVTPKPMFSTATVEPQTEPVDFSTTTVSSPRVIAPTVQQTIQDNHLSSATSPQTTNQPIQEMCANPANIRTTFPQHQMQSITLQVPHSATPLVSSTATGHPVTVSLATAGHLTALQQQQQCTGRIVVSSSAGHMQAAPSTIQVLSSCAPSSSSLHHPTPSSFTIASLSSSHVPSILASLAQTLVVTAAHPNTNTHATLPHGTLIRSSPSSNANTVANGSMTASACLTLSVTAVLTPTTNAPGVTSCGNRQQLTLVTSSQQHDFEKDRSGSPKLLKSALTAVGGKVRDNREPVHCPTPGCDGMGHVSGNYATHRSLSGCPHADRCNLQAQHQDLKCPTPGCDGSGHITGNYSSHRSRSGCPRANKSKKYLPIDKIDAEPLRCPVPGCDGSGHITRKFQSHRSASGCPIANKGKVRYEVMAFDGRSIKIEPNASSSSNDGSPVTNGNYLTFPVGTKAAKIFHPAKRQRLSTDDPEKNGDVDNDEELRVLEDEILELQEYNAKVESEMIKLRTDISQMEQHIRITERDNQSLAQKNHNLSEYYETLRGNFMSLLDHVKLPNFSERPTRENFEAYLKQIQTLCAESCREENRAVLASIKTALQDFNFPVNPTNGWLKS</sequence>
<dbReference type="PANTHER" id="PTHR10816">
    <property type="entry name" value="MYELIN TRANSCRIPTION FACTOR 1-RELATED"/>
    <property type="match status" value="1"/>
</dbReference>
<protein>
    <recommendedName>
        <fullName evidence="14">Myelin transcription factor 1</fullName>
    </recommendedName>
</protein>
<dbReference type="Gene3D" id="4.10.320.30">
    <property type="match status" value="6"/>
</dbReference>
<feature type="compositionally biased region" description="Polar residues" evidence="11">
    <location>
        <begin position="302"/>
        <end position="320"/>
    </location>
</feature>
<evidence type="ECO:0000256" key="1">
    <source>
        <dbReference type="ARBA" id="ARBA00004123"/>
    </source>
</evidence>
<evidence type="ECO:0000256" key="4">
    <source>
        <dbReference type="ARBA" id="ARBA00022737"/>
    </source>
</evidence>
<feature type="compositionally biased region" description="Basic and acidic residues" evidence="11">
    <location>
        <begin position="331"/>
        <end position="355"/>
    </location>
</feature>
<dbReference type="GO" id="GO:0008270">
    <property type="term" value="F:zinc ion binding"/>
    <property type="evidence" value="ECO:0007669"/>
    <property type="project" value="UniProtKB-KW"/>
</dbReference>
<dbReference type="GO" id="GO:0007399">
    <property type="term" value="P:nervous system development"/>
    <property type="evidence" value="ECO:0007669"/>
    <property type="project" value="UniProtKB-KW"/>
</dbReference>
<keyword evidence="9" id="KW-0539">Nucleus</keyword>
<keyword evidence="13" id="KW-1185">Reference proteome</keyword>
<feature type="region of interest" description="Disordered" evidence="11">
    <location>
        <begin position="704"/>
        <end position="737"/>
    </location>
</feature>
<proteinExistence type="inferred from homology"/>
<comment type="caution">
    <text evidence="12">The sequence shown here is derived from an EMBL/GenBank/DDBJ whole genome shotgun (WGS) entry which is preliminary data.</text>
</comment>
<dbReference type="Pfam" id="PF01530">
    <property type="entry name" value="zf-C2HC"/>
    <property type="match status" value="6"/>
</dbReference>
<keyword evidence="4" id="KW-0677">Repeat</keyword>
<accession>A0AAV6U4X2</accession>
<dbReference type="PROSITE" id="PS51802">
    <property type="entry name" value="ZF_CCHHC"/>
    <property type="match status" value="6"/>
</dbReference>
<feature type="compositionally biased region" description="Basic and acidic residues" evidence="11">
    <location>
        <begin position="1720"/>
        <end position="1732"/>
    </location>
</feature>
<feature type="compositionally biased region" description="Polar residues" evidence="11">
    <location>
        <begin position="137"/>
        <end position="155"/>
    </location>
</feature>
<evidence type="ECO:0000256" key="11">
    <source>
        <dbReference type="SAM" id="MobiDB-lite"/>
    </source>
</evidence>
<dbReference type="FunFam" id="4.10.320.30:FF:000001">
    <property type="entry name" value="Myelin transcription factor 1-like, a"/>
    <property type="match status" value="6"/>
</dbReference>
<feature type="region of interest" description="Disordered" evidence="11">
    <location>
        <begin position="774"/>
        <end position="872"/>
    </location>
</feature>
<keyword evidence="6" id="KW-0862">Zinc</keyword>
<feature type="compositionally biased region" description="Basic and acidic residues" evidence="11">
    <location>
        <begin position="59"/>
        <end position="103"/>
    </location>
</feature>
<feature type="compositionally biased region" description="Basic and acidic residues" evidence="11">
    <location>
        <begin position="156"/>
        <end position="168"/>
    </location>
</feature>
<feature type="compositionally biased region" description="Polar residues" evidence="11">
    <location>
        <begin position="374"/>
        <end position="385"/>
    </location>
</feature>
<keyword evidence="3" id="KW-0479">Metal-binding</keyword>
<evidence type="ECO:0008006" key="14">
    <source>
        <dbReference type="Google" id="ProtNLM"/>
    </source>
</evidence>
<dbReference type="EMBL" id="JAFNEN010000661">
    <property type="protein sequence ID" value="KAG8178883.1"/>
    <property type="molecule type" value="Genomic_DNA"/>
</dbReference>
<evidence type="ECO:0000313" key="13">
    <source>
        <dbReference type="Proteomes" id="UP000827092"/>
    </source>
</evidence>
<feature type="region of interest" description="Disordered" evidence="11">
    <location>
        <begin position="1713"/>
        <end position="1732"/>
    </location>
</feature>
<comment type="subcellular location">
    <subcellularLocation>
        <location evidence="1">Nucleus</location>
    </subcellularLocation>
</comment>
<gene>
    <name evidence="12" type="ORF">JTE90_018573</name>
</gene>
<keyword evidence="7" id="KW-0805">Transcription regulation</keyword>